<protein>
    <submittedName>
        <fullName evidence="1">Uncharacterized protein</fullName>
    </submittedName>
</protein>
<dbReference type="Proteomes" id="UP000092154">
    <property type="component" value="Unassembled WGS sequence"/>
</dbReference>
<dbReference type="InParanoid" id="A0A1B7NEQ9"/>
<evidence type="ECO:0000313" key="1">
    <source>
        <dbReference type="EMBL" id="OAX43274.1"/>
    </source>
</evidence>
<name>A0A1B7NEQ9_9AGAM</name>
<evidence type="ECO:0000313" key="2">
    <source>
        <dbReference type="Proteomes" id="UP000092154"/>
    </source>
</evidence>
<dbReference type="OrthoDB" id="3185196at2759"/>
<organism evidence="1 2">
    <name type="scientific">Rhizopogon vinicolor AM-OR11-026</name>
    <dbReference type="NCBI Taxonomy" id="1314800"/>
    <lineage>
        <taxon>Eukaryota</taxon>
        <taxon>Fungi</taxon>
        <taxon>Dikarya</taxon>
        <taxon>Basidiomycota</taxon>
        <taxon>Agaricomycotina</taxon>
        <taxon>Agaricomycetes</taxon>
        <taxon>Agaricomycetidae</taxon>
        <taxon>Boletales</taxon>
        <taxon>Suillineae</taxon>
        <taxon>Rhizopogonaceae</taxon>
        <taxon>Rhizopogon</taxon>
    </lineage>
</organism>
<reference evidence="1 2" key="1">
    <citation type="submission" date="2016-06" db="EMBL/GenBank/DDBJ databases">
        <title>Comparative genomics of the ectomycorrhizal sister species Rhizopogon vinicolor and Rhizopogon vesiculosus (Basidiomycota: Boletales) reveals a divergence of the mating type B locus.</title>
        <authorList>
            <consortium name="DOE Joint Genome Institute"/>
            <person name="Mujic A.B."/>
            <person name="Kuo A."/>
            <person name="Tritt A."/>
            <person name="Lipzen A."/>
            <person name="Chen C."/>
            <person name="Johnson J."/>
            <person name="Sharma A."/>
            <person name="Barry K."/>
            <person name="Grigoriev I.V."/>
            <person name="Spatafora J.W."/>
        </authorList>
    </citation>
    <scope>NUCLEOTIDE SEQUENCE [LARGE SCALE GENOMIC DNA]</scope>
    <source>
        <strain evidence="1 2">AM-OR11-026</strain>
    </source>
</reference>
<gene>
    <name evidence="1" type="ORF">K503DRAFT_796496</name>
</gene>
<proteinExistence type="predicted"/>
<dbReference type="EMBL" id="KV448141">
    <property type="protein sequence ID" value="OAX43274.1"/>
    <property type="molecule type" value="Genomic_DNA"/>
</dbReference>
<keyword evidence="2" id="KW-1185">Reference proteome</keyword>
<dbReference type="AlphaFoldDB" id="A0A1B7NEQ9"/>
<accession>A0A1B7NEQ9</accession>
<sequence length="89" mass="9961">MAIYEEFKEYVPATSEIIAGDIVAVNHDRYGRQEGLVVGSRVDFAGRQILEVQLEASNEIYQAWYPQCFSRPNPISNTMQPTGTPPSLV</sequence>